<name>A0A6F8T821_9GAMM</name>
<accession>A0A6F8T821</accession>
<evidence type="ECO:0008006" key="5">
    <source>
        <dbReference type="Google" id="ProtNLM"/>
    </source>
</evidence>
<keyword evidence="4" id="KW-1185">Reference proteome</keyword>
<dbReference type="Proteomes" id="UP000502894">
    <property type="component" value="Chromosome"/>
</dbReference>
<feature type="compositionally biased region" description="Polar residues" evidence="1">
    <location>
        <begin position="152"/>
        <end position="170"/>
    </location>
</feature>
<protein>
    <recommendedName>
        <fullName evidence="5">DUF4282 domain-containing protein</fullName>
    </recommendedName>
</protein>
<dbReference type="KEGG" id="lant:TUM19329_26510"/>
<feature type="region of interest" description="Disordered" evidence="1">
    <location>
        <begin position="145"/>
        <end position="170"/>
    </location>
</feature>
<evidence type="ECO:0000256" key="2">
    <source>
        <dbReference type="SAM" id="Phobius"/>
    </source>
</evidence>
<reference evidence="3" key="1">
    <citation type="journal article" date="2020" name="Microbiol. Resour. Announc.">
        <title>Complete Genome Sequence of Novel Psychrotolerant Legionella Strain TUM19329, Isolated from Antarctic Lake Sediment.</title>
        <authorList>
            <person name="Shimada S."/>
            <person name="Nakai R."/>
            <person name="Aoki K."/>
            <person name="Shimoeda N."/>
            <person name="Ohno G."/>
            <person name="Miyazaki Y."/>
            <person name="Kudoh S."/>
            <person name="Imura S."/>
            <person name="Watanabe K."/>
            <person name="Ishii Y."/>
            <person name="Tateda K."/>
        </authorList>
    </citation>
    <scope>NUCLEOTIDE SEQUENCE [LARGE SCALE GENOMIC DNA]</scope>
    <source>
        <strain evidence="3">TUM19329</strain>
    </source>
</reference>
<feature type="transmembrane region" description="Helical" evidence="2">
    <location>
        <begin position="24"/>
        <end position="45"/>
    </location>
</feature>
<dbReference type="AlphaFoldDB" id="A0A6F8T821"/>
<evidence type="ECO:0000313" key="4">
    <source>
        <dbReference type="Proteomes" id="UP000502894"/>
    </source>
</evidence>
<evidence type="ECO:0000313" key="3">
    <source>
        <dbReference type="EMBL" id="BCA96290.1"/>
    </source>
</evidence>
<gene>
    <name evidence="3" type="ORF">TUM19329_26510</name>
</gene>
<keyword evidence="2" id="KW-0812">Transmembrane</keyword>
<proteinExistence type="predicted"/>
<evidence type="ECO:0000256" key="1">
    <source>
        <dbReference type="SAM" id="MobiDB-lite"/>
    </source>
</evidence>
<dbReference type="EMBL" id="AP022839">
    <property type="protein sequence ID" value="BCA96290.1"/>
    <property type="molecule type" value="Genomic_DNA"/>
</dbReference>
<feature type="transmembrane region" description="Helical" evidence="2">
    <location>
        <begin position="51"/>
        <end position="81"/>
    </location>
</feature>
<keyword evidence="2" id="KW-1133">Transmembrane helix</keyword>
<sequence length="170" mass="18856">MRLPQKMTNFLRDVDAYFRSKPRLFFSILGGLTLFLIATIVLSVVCPPAVLAIGIGAWSLVGNILPLIAINLFATFTLCTLTTQIPRMFRSPIDEIEDLLGDLISLAGQMAKVDREKSTAQPENQETENLSEVVHHDPLFVSTNKVEKNQTEDQLQTSNVPSINKSNTIN</sequence>
<organism evidence="3 4">
    <name type="scientific">Legionella antarctica</name>
    <dbReference type="NCBI Taxonomy" id="2708020"/>
    <lineage>
        <taxon>Bacteria</taxon>
        <taxon>Pseudomonadati</taxon>
        <taxon>Pseudomonadota</taxon>
        <taxon>Gammaproteobacteria</taxon>
        <taxon>Legionellales</taxon>
        <taxon>Legionellaceae</taxon>
        <taxon>Legionella</taxon>
    </lineage>
</organism>
<keyword evidence="2" id="KW-0472">Membrane</keyword>